<keyword evidence="4" id="KW-0413">Isomerase</keyword>
<gene>
    <name evidence="7" type="ORF">METZ01_LOCUS82361</name>
</gene>
<dbReference type="AlphaFoldDB" id="A0A381UQA2"/>
<evidence type="ECO:0000256" key="4">
    <source>
        <dbReference type="ARBA" id="ARBA00023235"/>
    </source>
</evidence>
<feature type="domain" description="B12-binding" evidence="6">
    <location>
        <begin position="7"/>
        <end position="139"/>
    </location>
</feature>
<dbReference type="Pfam" id="PF02310">
    <property type="entry name" value="B12-binding"/>
    <property type="match status" value="1"/>
</dbReference>
<keyword evidence="5" id="KW-0170">Cobalt</keyword>
<dbReference type="PANTHER" id="PTHR48101">
    <property type="entry name" value="METHYLMALONYL-COA MUTASE, MITOCHONDRIAL-RELATED"/>
    <property type="match status" value="1"/>
</dbReference>
<dbReference type="PROSITE" id="PS51332">
    <property type="entry name" value="B12_BINDING"/>
    <property type="match status" value="1"/>
</dbReference>
<dbReference type="InterPro" id="IPR036724">
    <property type="entry name" value="Cobalamin-bd_sf"/>
</dbReference>
<name>A0A381UQA2_9ZZZZ</name>
<dbReference type="EMBL" id="UINC01006765">
    <property type="protein sequence ID" value="SVA29507.1"/>
    <property type="molecule type" value="Genomic_DNA"/>
</dbReference>
<organism evidence="7">
    <name type="scientific">marine metagenome</name>
    <dbReference type="NCBI Taxonomy" id="408172"/>
    <lineage>
        <taxon>unclassified sequences</taxon>
        <taxon>metagenomes</taxon>
        <taxon>ecological metagenomes</taxon>
    </lineage>
</organism>
<reference evidence="7" key="1">
    <citation type="submission" date="2018-05" db="EMBL/GenBank/DDBJ databases">
        <authorList>
            <person name="Lanie J.A."/>
            <person name="Ng W.-L."/>
            <person name="Kazmierczak K.M."/>
            <person name="Andrzejewski T.M."/>
            <person name="Davidsen T.M."/>
            <person name="Wayne K.J."/>
            <person name="Tettelin H."/>
            <person name="Glass J.I."/>
            <person name="Rusch D."/>
            <person name="Podicherti R."/>
            <person name="Tsui H.-C.T."/>
            <person name="Winkler M.E."/>
        </authorList>
    </citation>
    <scope>NUCLEOTIDE SEQUENCE</scope>
</reference>
<dbReference type="GO" id="GO:0046872">
    <property type="term" value="F:metal ion binding"/>
    <property type="evidence" value="ECO:0007669"/>
    <property type="project" value="UniProtKB-KW"/>
</dbReference>
<keyword evidence="2" id="KW-0846">Cobalamin</keyword>
<dbReference type="SUPFAM" id="SSF52242">
    <property type="entry name" value="Cobalamin (vitamin B12)-binding domain"/>
    <property type="match status" value="1"/>
</dbReference>
<keyword evidence="3" id="KW-0479">Metal-binding</keyword>
<sequence length="142" mass="15373">MATQSTNIKVLLAKLGLDGHDRGIKVIARAMRDAGMEVVYMGMRVTPDQVAQTALQEDVDVVGISILSGAHMRLISRLTKALQELDIADDTILMVGGTIPEDDVEPLEKMGVRGVFPVGSFTTSMTEFIFQNVSRGRSAPQL</sequence>
<dbReference type="CDD" id="cd02071">
    <property type="entry name" value="MM_CoA_mut_B12_BD"/>
    <property type="match status" value="1"/>
</dbReference>
<protein>
    <recommendedName>
        <fullName evidence="6">B12-binding domain-containing protein</fullName>
    </recommendedName>
</protein>
<dbReference type="InterPro" id="IPR006159">
    <property type="entry name" value="Acid_CoA_mut_C"/>
</dbReference>
<evidence type="ECO:0000256" key="2">
    <source>
        <dbReference type="ARBA" id="ARBA00022628"/>
    </source>
</evidence>
<evidence type="ECO:0000256" key="5">
    <source>
        <dbReference type="ARBA" id="ARBA00023285"/>
    </source>
</evidence>
<dbReference type="Gene3D" id="3.40.50.280">
    <property type="entry name" value="Cobalamin-binding domain"/>
    <property type="match status" value="1"/>
</dbReference>
<dbReference type="NCBIfam" id="TIGR00640">
    <property type="entry name" value="acid_CoA_mut_C"/>
    <property type="match status" value="1"/>
</dbReference>
<accession>A0A381UQA2</accession>
<dbReference type="GO" id="GO:0031419">
    <property type="term" value="F:cobalamin binding"/>
    <property type="evidence" value="ECO:0007669"/>
    <property type="project" value="UniProtKB-KW"/>
</dbReference>
<dbReference type="InterPro" id="IPR006158">
    <property type="entry name" value="Cobalamin-bd"/>
</dbReference>
<dbReference type="GO" id="GO:0016853">
    <property type="term" value="F:isomerase activity"/>
    <property type="evidence" value="ECO:0007669"/>
    <property type="project" value="UniProtKB-KW"/>
</dbReference>
<evidence type="ECO:0000259" key="6">
    <source>
        <dbReference type="PROSITE" id="PS51332"/>
    </source>
</evidence>
<comment type="cofactor">
    <cofactor evidence="1">
        <name>adenosylcob(III)alamin</name>
        <dbReference type="ChEBI" id="CHEBI:18408"/>
    </cofactor>
</comment>
<proteinExistence type="predicted"/>
<evidence type="ECO:0000313" key="7">
    <source>
        <dbReference type="EMBL" id="SVA29507.1"/>
    </source>
</evidence>
<evidence type="ECO:0000256" key="3">
    <source>
        <dbReference type="ARBA" id="ARBA00022723"/>
    </source>
</evidence>
<dbReference type="PANTHER" id="PTHR48101:SF1">
    <property type="entry name" value="METHYLMALONYL-COA MUTASE, LARGE SUBUNIT"/>
    <property type="match status" value="1"/>
</dbReference>
<evidence type="ECO:0000256" key="1">
    <source>
        <dbReference type="ARBA" id="ARBA00001922"/>
    </source>
</evidence>